<proteinExistence type="predicted"/>
<keyword evidence="5" id="KW-0479">Metal-binding</keyword>
<reference evidence="15" key="1">
    <citation type="submission" date="2016-06" db="EMBL/GenBank/DDBJ databases">
        <authorList>
            <person name="Varghese N."/>
            <person name="Submissions Spin"/>
        </authorList>
    </citation>
    <scope>NUCLEOTIDE SEQUENCE [LARGE SCALE GENOMIC DNA]</scope>
    <source>
        <strain evidence="15">DSM 44100</strain>
    </source>
</reference>
<dbReference type="PANTHER" id="PTHR43221">
    <property type="entry name" value="PROTEASE HTPX"/>
    <property type="match status" value="1"/>
</dbReference>
<dbReference type="InterPro" id="IPR001915">
    <property type="entry name" value="Peptidase_M48"/>
</dbReference>
<dbReference type="AlphaFoldDB" id="A0A1C4U537"/>
<keyword evidence="15" id="KW-1185">Reference proteome</keyword>
<dbReference type="GO" id="GO:0006508">
    <property type="term" value="P:proteolysis"/>
    <property type="evidence" value="ECO:0007669"/>
    <property type="project" value="UniProtKB-KW"/>
</dbReference>
<name>A0A1C4U537_9ACTN</name>
<protein>
    <submittedName>
        <fullName evidence="14">Zn-dependent protease with chaperone function</fullName>
    </submittedName>
</protein>
<feature type="domain" description="Peptidase M48" evidence="13">
    <location>
        <begin position="238"/>
        <end position="426"/>
    </location>
</feature>
<keyword evidence="2" id="KW-1003">Cell membrane</keyword>
<feature type="transmembrane region" description="Helical" evidence="12">
    <location>
        <begin position="106"/>
        <end position="129"/>
    </location>
</feature>
<feature type="transmembrane region" description="Helical" evidence="12">
    <location>
        <begin position="313"/>
        <end position="331"/>
    </location>
</feature>
<comment type="cofactor">
    <cofactor evidence="1">
        <name>Zn(2+)</name>
        <dbReference type="ChEBI" id="CHEBI:29105"/>
    </cofactor>
</comment>
<accession>A0A1C4U537</accession>
<evidence type="ECO:0000256" key="1">
    <source>
        <dbReference type="ARBA" id="ARBA00001947"/>
    </source>
</evidence>
<organism evidence="14 15">
    <name type="scientific">Micromonospora matsumotoense</name>
    <dbReference type="NCBI Taxonomy" id="121616"/>
    <lineage>
        <taxon>Bacteria</taxon>
        <taxon>Bacillati</taxon>
        <taxon>Actinomycetota</taxon>
        <taxon>Actinomycetes</taxon>
        <taxon>Micromonosporales</taxon>
        <taxon>Micromonosporaceae</taxon>
        <taxon>Micromonospora</taxon>
    </lineage>
</organism>
<evidence type="ECO:0000256" key="6">
    <source>
        <dbReference type="ARBA" id="ARBA00022801"/>
    </source>
</evidence>
<dbReference type="Proteomes" id="UP000198797">
    <property type="component" value="Unassembled WGS sequence"/>
</dbReference>
<evidence type="ECO:0000256" key="4">
    <source>
        <dbReference type="ARBA" id="ARBA00022692"/>
    </source>
</evidence>
<sequence>MSDLGPEPQPRPTPPAQTAGARPTPTGEVPLRPASGAEPAGRAGPAGRAEPADGAGPADGAEPTGPRSDGDRFAHRPPGYPSALVWLRAGILRDWRGVLGSFLATWFYVPLALVSAVWGGLALGLYGLIAGGTRSDEAVPALLRDAPLVGPLLDAFVARSGGVVGGFAGFVVGALVGFLVVLVLPWRNAFDEPANLFTGLAGMVVAAGLVGMLYTVGRVLLEPWLLGVSGARPLSRREADRLRPLLTDCAARLGLPGEPRLLIEDDPVLTNARAYARHVVVTTAVLDCSDEEIAALLSHELVHWRTGDEVTSAFIRGVGLPLVLVHALPAWLMRRFPHPATDFVVFLFFWPVLLTMRYLVLPCHRRDVRAAEYRADTGAVLAGHREGMRAMLERRRSFETGRSGWDEAVCATHPPSELRLDRLDQPAPDPVTDRAATARDLDALFGGTGTAALNSRRALLLVGALVLVSCLGGGLTAAQWAFFRPQAAVGDYFAALDDHDAPAALAQLIPDVRAAVGDGGQLARMVEAKGYQPPTDVSVTAVERDGDEASATVAYTLGGQQLTAELSLRRDDSAVLGLFHRWRIAAAPASLTLPGGPARLTVNGVPAPTGPEQVAVPLLPGAYTVAGESNALSETASRVVYVVPGQQSVSGAELTPTLRPEAQSAAEQSVRSYLDACAAQAVAAPQGCPLRYYSGGATVKKIAWKITEYPTIELTLTGPTTARVSTAYESQGSARATGSTVGYFGTTPFTDTGTFGVSGVLSVVDGKLTFQPGDD</sequence>
<dbReference type="InterPro" id="IPR050083">
    <property type="entry name" value="HtpX_protease"/>
</dbReference>
<feature type="transmembrane region" description="Helical" evidence="12">
    <location>
        <begin position="163"/>
        <end position="184"/>
    </location>
</feature>
<evidence type="ECO:0000259" key="13">
    <source>
        <dbReference type="Pfam" id="PF01435"/>
    </source>
</evidence>
<evidence type="ECO:0000256" key="2">
    <source>
        <dbReference type="ARBA" id="ARBA00022475"/>
    </source>
</evidence>
<dbReference type="GO" id="GO:0004222">
    <property type="term" value="F:metalloendopeptidase activity"/>
    <property type="evidence" value="ECO:0007669"/>
    <property type="project" value="InterPro"/>
</dbReference>
<dbReference type="EMBL" id="FMCU01000001">
    <property type="protein sequence ID" value="SCE66709.1"/>
    <property type="molecule type" value="Genomic_DNA"/>
</dbReference>
<evidence type="ECO:0000313" key="14">
    <source>
        <dbReference type="EMBL" id="SCE66709.1"/>
    </source>
</evidence>
<keyword evidence="6" id="KW-0378">Hydrolase</keyword>
<feature type="transmembrane region" description="Helical" evidence="12">
    <location>
        <begin position="458"/>
        <end position="482"/>
    </location>
</feature>
<evidence type="ECO:0000313" key="15">
    <source>
        <dbReference type="Proteomes" id="UP000198797"/>
    </source>
</evidence>
<feature type="transmembrane region" description="Helical" evidence="12">
    <location>
        <begin position="196"/>
        <end position="216"/>
    </location>
</feature>
<keyword evidence="3 14" id="KW-0645">Protease</keyword>
<evidence type="ECO:0000256" key="7">
    <source>
        <dbReference type="ARBA" id="ARBA00022833"/>
    </source>
</evidence>
<keyword evidence="7" id="KW-0862">Zinc</keyword>
<keyword evidence="9" id="KW-0482">Metalloprotease</keyword>
<dbReference type="GO" id="GO:0046872">
    <property type="term" value="F:metal ion binding"/>
    <property type="evidence" value="ECO:0007669"/>
    <property type="project" value="UniProtKB-KW"/>
</dbReference>
<gene>
    <name evidence="14" type="ORF">GA0070216_101256</name>
</gene>
<feature type="region of interest" description="Disordered" evidence="11">
    <location>
        <begin position="1"/>
        <end position="74"/>
    </location>
</feature>
<dbReference type="PANTHER" id="PTHR43221:SF2">
    <property type="entry name" value="PROTEASE HTPX HOMOLOG"/>
    <property type="match status" value="1"/>
</dbReference>
<keyword evidence="8 12" id="KW-1133">Transmembrane helix</keyword>
<evidence type="ECO:0000256" key="3">
    <source>
        <dbReference type="ARBA" id="ARBA00022670"/>
    </source>
</evidence>
<feature type="transmembrane region" description="Helical" evidence="12">
    <location>
        <begin position="343"/>
        <end position="360"/>
    </location>
</feature>
<evidence type="ECO:0000256" key="8">
    <source>
        <dbReference type="ARBA" id="ARBA00022989"/>
    </source>
</evidence>
<evidence type="ECO:0000256" key="5">
    <source>
        <dbReference type="ARBA" id="ARBA00022723"/>
    </source>
</evidence>
<keyword evidence="4 12" id="KW-0812">Transmembrane</keyword>
<dbReference type="Pfam" id="PF01435">
    <property type="entry name" value="Peptidase_M48"/>
    <property type="match status" value="1"/>
</dbReference>
<evidence type="ECO:0000256" key="11">
    <source>
        <dbReference type="SAM" id="MobiDB-lite"/>
    </source>
</evidence>
<evidence type="ECO:0000256" key="10">
    <source>
        <dbReference type="ARBA" id="ARBA00023136"/>
    </source>
</evidence>
<evidence type="ECO:0000256" key="12">
    <source>
        <dbReference type="SAM" id="Phobius"/>
    </source>
</evidence>
<feature type="compositionally biased region" description="Low complexity" evidence="11">
    <location>
        <begin position="16"/>
        <end position="66"/>
    </location>
</feature>
<evidence type="ECO:0000256" key="9">
    <source>
        <dbReference type="ARBA" id="ARBA00023049"/>
    </source>
</evidence>
<keyword evidence="10 12" id="KW-0472">Membrane</keyword>
<dbReference type="Gene3D" id="3.30.2010.10">
    <property type="entry name" value="Metalloproteases ('zincins'), catalytic domain"/>
    <property type="match status" value="1"/>
</dbReference>
<dbReference type="STRING" id="121616.GA0070216_101256"/>